<gene>
    <name evidence="2" type="ORF">PVAP13_9KG622101</name>
</gene>
<dbReference type="AlphaFoldDB" id="A0A8T0NV24"/>
<proteinExistence type="predicted"/>
<evidence type="ECO:0000256" key="1">
    <source>
        <dbReference type="SAM" id="MobiDB-lite"/>
    </source>
</evidence>
<organism evidence="2 3">
    <name type="scientific">Panicum virgatum</name>
    <name type="common">Blackwell switchgrass</name>
    <dbReference type="NCBI Taxonomy" id="38727"/>
    <lineage>
        <taxon>Eukaryota</taxon>
        <taxon>Viridiplantae</taxon>
        <taxon>Streptophyta</taxon>
        <taxon>Embryophyta</taxon>
        <taxon>Tracheophyta</taxon>
        <taxon>Spermatophyta</taxon>
        <taxon>Magnoliopsida</taxon>
        <taxon>Liliopsida</taxon>
        <taxon>Poales</taxon>
        <taxon>Poaceae</taxon>
        <taxon>PACMAD clade</taxon>
        <taxon>Panicoideae</taxon>
        <taxon>Panicodae</taxon>
        <taxon>Paniceae</taxon>
        <taxon>Panicinae</taxon>
        <taxon>Panicum</taxon>
        <taxon>Panicum sect. Hiantes</taxon>
    </lineage>
</organism>
<evidence type="ECO:0000313" key="2">
    <source>
        <dbReference type="EMBL" id="KAG2553791.1"/>
    </source>
</evidence>
<sequence length="290" mass="30467">MADRAGRAGSDGCGGAGRDCGGGARGCGCGCARGSNSGARQPAACGSWNNYRGNGKRGQWSRGAIGRCADCGTRPARRWHLLRVAAAASSGLLLVRRPRLPVHTRAAAAAAGPMVPRVARSRAALPPVAAWPARARLGLATGALLRAARLPRARTPAQPQSRPPSLDLRLHRPTCGRRRRIRQRGGVEERRPAGFGWGGCAAAGVEGSSGLTDGSILREIFFTVGCGNYGDDFFIDVDTVASRRPSGHWHIEMVCASPAVAEAESKEREGQEVKKKNQARGRTLPAGDHT</sequence>
<protein>
    <submittedName>
        <fullName evidence="2">Uncharacterized protein</fullName>
    </submittedName>
</protein>
<feature type="compositionally biased region" description="Basic and acidic residues" evidence="1">
    <location>
        <begin position="263"/>
        <end position="275"/>
    </location>
</feature>
<dbReference type="EMBL" id="CM029053">
    <property type="protein sequence ID" value="KAG2553791.1"/>
    <property type="molecule type" value="Genomic_DNA"/>
</dbReference>
<feature type="region of interest" description="Disordered" evidence="1">
    <location>
        <begin position="261"/>
        <end position="290"/>
    </location>
</feature>
<reference evidence="2" key="1">
    <citation type="submission" date="2020-05" db="EMBL/GenBank/DDBJ databases">
        <title>WGS assembly of Panicum virgatum.</title>
        <authorList>
            <person name="Lovell J.T."/>
            <person name="Jenkins J."/>
            <person name="Shu S."/>
            <person name="Juenger T.E."/>
            <person name="Schmutz J."/>
        </authorList>
    </citation>
    <scope>NUCLEOTIDE SEQUENCE</scope>
    <source>
        <strain evidence="2">AP13</strain>
    </source>
</reference>
<evidence type="ECO:0000313" key="3">
    <source>
        <dbReference type="Proteomes" id="UP000823388"/>
    </source>
</evidence>
<accession>A0A8T0NV24</accession>
<keyword evidence="3" id="KW-1185">Reference proteome</keyword>
<name>A0A8T0NV24_PANVG</name>
<dbReference type="Proteomes" id="UP000823388">
    <property type="component" value="Chromosome 9K"/>
</dbReference>
<comment type="caution">
    <text evidence="2">The sequence shown here is derived from an EMBL/GenBank/DDBJ whole genome shotgun (WGS) entry which is preliminary data.</text>
</comment>